<dbReference type="PROSITE" id="PS50850">
    <property type="entry name" value="MFS"/>
    <property type="match status" value="1"/>
</dbReference>
<evidence type="ECO:0000256" key="3">
    <source>
        <dbReference type="ARBA" id="ARBA00023136"/>
    </source>
</evidence>
<evidence type="ECO:0000259" key="5">
    <source>
        <dbReference type="PROSITE" id="PS50850"/>
    </source>
</evidence>
<dbReference type="KEGG" id="fgg:FSB75_03965"/>
<dbReference type="PANTHER" id="PTHR23521">
    <property type="entry name" value="TRANSPORTER MFS SUPERFAMILY"/>
    <property type="match status" value="1"/>
</dbReference>
<name>A0A5B8UEV2_9BACT</name>
<dbReference type="Gene3D" id="1.20.1250.20">
    <property type="entry name" value="MFS general substrate transporter like domains"/>
    <property type="match status" value="1"/>
</dbReference>
<feature type="transmembrane region" description="Helical" evidence="4">
    <location>
        <begin position="72"/>
        <end position="91"/>
    </location>
</feature>
<organism evidence="6 7">
    <name type="scientific">Flavisolibacter ginsenosidimutans</name>
    <dbReference type="NCBI Taxonomy" id="661481"/>
    <lineage>
        <taxon>Bacteria</taxon>
        <taxon>Pseudomonadati</taxon>
        <taxon>Bacteroidota</taxon>
        <taxon>Chitinophagia</taxon>
        <taxon>Chitinophagales</taxon>
        <taxon>Chitinophagaceae</taxon>
        <taxon>Flavisolibacter</taxon>
    </lineage>
</organism>
<keyword evidence="1 4" id="KW-0812">Transmembrane</keyword>
<evidence type="ECO:0000256" key="2">
    <source>
        <dbReference type="ARBA" id="ARBA00022989"/>
    </source>
</evidence>
<keyword evidence="2 4" id="KW-1133">Transmembrane helix</keyword>
<dbReference type="PANTHER" id="PTHR23521:SF3">
    <property type="entry name" value="MFS TRANSPORTER"/>
    <property type="match status" value="1"/>
</dbReference>
<dbReference type="InterPro" id="IPR020846">
    <property type="entry name" value="MFS_dom"/>
</dbReference>
<feature type="transmembrane region" description="Helical" evidence="4">
    <location>
        <begin position="244"/>
        <end position="266"/>
    </location>
</feature>
<dbReference type="InterPro" id="IPR036259">
    <property type="entry name" value="MFS_trans_sf"/>
</dbReference>
<feature type="transmembrane region" description="Helical" evidence="4">
    <location>
        <begin position="162"/>
        <end position="181"/>
    </location>
</feature>
<dbReference type="RefSeq" id="WP_146783104.1">
    <property type="nucleotide sequence ID" value="NZ_BAABIO010000006.1"/>
</dbReference>
<dbReference type="GO" id="GO:0005886">
    <property type="term" value="C:plasma membrane"/>
    <property type="evidence" value="ECO:0007669"/>
    <property type="project" value="TreeGrafter"/>
</dbReference>
<feature type="transmembrane region" description="Helical" evidence="4">
    <location>
        <begin position="209"/>
        <end position="232"/>
    </location>
</feature>
<reference evidence="6 7" key="1">
    <citation type="journal article" date="2015" name="Int. J. Syst. Evol. Microbiol.">
        <title>Flavisolibacter ginsenosidimutans sp. nov., with ginsenoside-converting activity isolated from soil used for cultivating ginseng.</title>
        <authorList>
            <person name="Zhao Y."/>
            <person name="Liu Q."/>
            <person name="Kang M.S."/>
            <person name="Jin F."/>
            <person name="Yu H."/>
            <person name="Im W.T."/>
        </authorList>
    </citation>
    <scope>NUCLEOTIDE SEQUENCE [LARGE SCALE GENOMIC DNA]</scope>
    <source>
        <strain evidence="6 7">Gsoil 636</strain>
    </source>
</reference>
<dbReference type="AlphaFoldDB" id="A0A5B8UEV2"/>
<evidence type="ECO:0000256" key="4">
    <source>
        <dbReference type="SAM" id="Phobius"/>
    </source>
</evidence>
<feature type="transmembrane region" description="Helical" evidence="4">
    <location>
        <begin position="129"/>
        <end position="150"/>
    </location>
</feature>
<accession>A0A5B8UEV2</accession>
<evidence type="ECO:0000256" key="1">
    <source>
        <dbReference type="ARBA" id="ARBA00022692"/>
    </source>
</evidence>
<sequence length="384" mass="41499">MPSFSKNVLLWLLVFSQFAGTSLWFVGNAIIDSLPSTSPDSYANLTSVVQFGFIGGTFLFSLFGIADRISPALVFFFSSIIAALANLLIIWLGNDLFVVLILRFITGFFLAGIYPVGMKIAADYFPERLGKALGFLVGALVLGTAFPHLVRSQTHSVGWKGIIATASVLAVVGGCVIFFAFPKTKNANPPQSFHPLTAMKTFRSGPFRSAAFGYFGHMWELYALWAVLPALFSAYNQQNAVHFSVYFLSFAVIAAGGIGCVAGGLLSQKWGSKKVAFYSLLLSGCCSLLAPLFFQSTALLFLSLMLIWGITVTADSPQFSALIARFAKTENKGTALTLVTCIGFSITIASIQLIKHLFQHHQAQSLWLLSAGPLLGLMALKRPD</sequence>
<keyword evidence="3 4" id="KW-0472">Membrane</keyword>
<dbReference type="GO" id="GO:0022857">
    <property type="term" value="F:transmembrane transporter activity"/>
    <property type="evidence" value="ECO:0007669"/>
    <property type="project" value="InterPro"/>
</dbReference>
<dbReference type="EMBL" id="CP042433">
    <property type="protein sequence ID" value="QEC55094.1"/>
    <property type="molecule type" value="Genomic_DNA"/>
</dbReference>
<feature type="domain" description="Major facilitator superfamily (MFS) profile" evidence="5">
    <location>
        <begin position="1"/>
        <end position="384"/>
    </location>
</feature>
<dbReference type="OrthoDB" id="9781976at2"/>
<proteinExistence type="predicted"/>
<protein>
    <submittedName>
        <fullName evidence="6">MFS transporter</fullName>
    </submittedName>
</protein>
<dbReference type="Proteomes" id="UP000321204">
    <property type="component" value="Chromosome"/>
</dbReference>
<dbReference type="SUPFAM" id="SSF103473">
    <property type="entry name" value="MFS general substrate transporter"/>
    <property type="match status" value="1"/>
</dbReference>
<keyword evidence="7" id="KW-1185">Reference proteome</keyword>
<feature type="transmembrane region" description="Helical" evidence="4">
    <location>
        <begin position="335"/>
        <end position="358"/>
    </location>
</feature>
<gene>
    <name evidence="6" type="ORF">FSB75_03965</name>
</gene>
<evidence type="ECO:0000313" key="7">
    <source>
        <dbReference type="Proteomes" id="UP000321204"/>
    </source>
</evidence>
<evidence type="ECO:0000313" key="6">
    <source>
        <dbReference type="EMBL" id="QEC55094.1"/>
    </source>
</evidence>
<dbReference type="InterPro" id="IPR011701">
    <property type="entry name" value="MFS"/>
</dbReference>
<feature type="transmembrane region" description="Helical" evidence="4">
    <location>
        <begin position="45"/>
        <end position="65"/>
    </location>
</feature>
<dbReference type="Pfam" id="PF07690">
    <property type="entry name" value="MFS_1"/>
    <property type="match status" value="1"/>
</dbReference>
<feature type="transmembrane region" description="Helical" evidence="4">
    <location>
        <begin position="97"/>
        <end position="117"/>
    </location>
</feature>